<dbReference type="RefSeq" id="WP_189411778.1">
    <property type="nucleotide sequence ID" value="NZ_BMYJ01000006.1"/>
</dbReference>
<feature type="transmembrane region" description="Helical" evidence="11">
    <location>
        <begin position="418"/>
        <end position="438"/>
    </location>
</feature>
<keyword evidence="9 11" id="KW-0482">Metalloprotease</keyword>
<feature type="domain" description="PDZ" evidence="12">
    <location>
        <begin position="209"/>
        <end position="275"/>
    </location>
</feature>
<dbReference type="EC" id="3.4.24.-" evidence="11"/>
<keyword evidence="11" id="KW-0479">Metal-binding</keyword>
<feature type="domain" description="PDZ" evidence="12">
    <location>
        <begin position="139"/>
        <end position="206"/>
    </location>
</feature>
<keyword evidence="10 11" id="KW-0472">Membrane</keyword>
<dbReference type="Pfam" id="PF17820">
    <property type="entry name" value="PDZ_6"/>
    <property type="match status" value="1"/>
</dbReference>
<dbReference type="EMBL" id="BMYJ01000006">
    <property type="protein sequence ID" value="GHC58448.1"/>
    <property type="molecule type" value="Genomic_DNA"/>
</dbReference>
<keyword evidence="6 11" id="KW-0378">Hydrolase</keyword>
<feature type="transmembrane region" description="Helical" evidence="11">
    <location>
        <begin position="12"/>
        <end position="31"/>
    </location>
</feature>
<sequence>MNLFESLPDFGGGIPFTVVAFVIALSIIVFVHEYGHYIIGRWSGIHAETFSIGFGPVLFSRVDKRGTKWQVAAIPLGGYVKFLGDANAASLKDGEAMEGLSQVERRHTMHGAPLWARAATVAAGPGFNFIFALLVFAGMSLWFGVATERAVVGELKPIPGVDLVLKPGDVILSINGQPTPDLEALAKVQEGLRQEPSLSLEIERTGQKQVVETPNLTLPYVEFVNPQSAASEAGIESGDRVIAIDGKPIFAFADIRANVDASGGKPLELTILRSDQRLNLIMSPKWTDTQGEDGNFERRLLLGLSGGLFFTPELRSAGPIEAITLGGQQVWTTLTGSLSGLWHIVTGSIGTCSMKGMLGIAQTSGAAASHGLDTFINFLALLSTAVGLLNLMPLRILDGGHLAAFAYEAVARRPHPQVVENVLIYVSLCLILTLFLVANFNDLRAMSWVANGLQALGVPVQQC</sequence>
<comment type="cofactor">
    <cofactor evidence="1 11">
        <name>Zn(2+)</name>
        <dbReference type="ChEBI" id="CHEBI:29105"/>
    </cofactor>
</comment>
<dbReference type="InterPro" id="IPR041489">
    <property type="entry name" value="PDZ_6"/>
</dbReference>
<feature type="transmembrane region" description="Helical" evidence="11">
    <location>
        <begin position="375"/>
        <end position="397"/>
    </location>
</feature>
<dbReference type="InterPro" id="IPR001478">
    <property type="entry name" value="PDZ"/>
</dbReference>
<evidence type="ECO:0000256" key="10">
    <source>
        <dbReference type="ARBA" id="ARBA00023136"/>
    </source>
</evidence>
<name>A0A918TSS8_9RHOB</name>
<dbReference type="Gene3D" id="2.30.42.10">
    <property type="match status" value="2"/>
</dbReference>
<evidence type="ECO:0000256" key="2">
    <source>
        <dbReference type="ARBA" id="ARBA00004141"/>
    </source>
</evidence>
<keyword evidence="8 11" id="KW-1133">Transmembrane helix</keyword>
<evidence type="ECO:0000256" key="3">
    <source>
        <dbReference type="ARBA" id="ARBA00007931"/>
    </source>
</evidence>
<evidence type="ECO:0000256" key="6">
    <source>
        <dbReference type="ARBA" id="ARBA00022801"/>
    </source>
</evidence>
<keyword evidence="4" id="KW-0645">Protease</keyword>
<evidence type="ECO:0000256" key="1">
    <source>
        <dbReference type="ARBA" id="ARBA00001947"/>
    </source>
</evidence>
<evidence type="ECO:0000256" key="9">
    <source>
        <dbReference type="ARBA" id="ARBA00023049"/>
    </source>
</evidence>
<comment type="similarity">
    <text evidence="3 11">Belongs to the peptidase M50B family.</text>
</comment>
<evidence type="ECO:0000256" key="8">
    <source>
        <dbReference type="ARBA" id="ARBA00022989"/>
    </source>
</evidence>
<evidence type="ECO:0000256" key="7">
    <source>
        <dbReference type="ARBA" id="ARBA00022833"/>
    </source>
</evidence>
<evidence type="ECO:0000313" key="14">
    <source>
        <dbReference type="Proteomes" id="UP000638981"/>
    </source>
</evidence>
<dbReference type="CDD" id="cd23081">
    <property type="entry name" value="cpPDZ_EcRseP-like"/>
    <property type="match status" value="1"/>
</dbReference>
<dbReference type="InterPro" id="IPR004387">
    <property type="entry name" value="Pept_M50_Zn"/>
</dbReference>
<dbReference type="PANTHER" id="PTHR42837">
    <property type="entry name" value="REGULATOR OF SIGMA-E PROTEASE RSEP"/>
    <property type="match status" value="1"/>
</dbReference>
<dbReference type="GO" id="GO:0004222">
    <property type="term" value="F:metalloendopeptidase activity"/>
    <property type="evidence" value="ECO:0007669"/>
    <property type="project" value="InterPro"/>
</dbReference>
<dbReference type="InterPro" id="IPR008915">
    <property type="entry name" value="Peptidase_M50"/>
</dbReference>
<comment type="subcellular location">
    <subcellularLocation>
        <location evidence="2">Membrane</location>
        <topology evidence="2">Multi-pass membrane protein</topology>
    </subcellularLocation>
</comment>
<dbReference type="SMART" id="SM00228">
    <property type="entry name" value="PDZ"/>
    <property type="match status" value="2"/>
</dbReference>
<evidence type="ECO:0000259" key="12">
    <source>
        <dbReference type="SMART" id="SM00228"/>
    </source>
</evidence>
<dbReference type="GO" id="GO:0016020">
    <property type="term" value="C:membrane"/>
    <property type="evidence" value="ECO:0007669"/>
    <property type="project" value="UniProtKB-SubCell"/>
</dbReference>
<evidence type="ECO:0000256" key="4">
    <source>
        <dbReference type="ARBA" id="ARBA00022670"/>
    </source>
</evidence>
<evidence type="ECO:0000256" key="5">
    <source>
        <dbReference type="ARBA" id="ARBA00022692"/>
    </source>
</evidence>
<reference evidence="13" key="1">
    <citation type="journal article" date="2014" name="Int. J. Syst. Evol. Microbiol.">
        <title>Complete genome sequence of Corynebacterium casei LMG S-19264T (=DSM 44701T), isolated from a smear-ripened cheese.</title>
        <authorList>
            <consortium name="US DOE Joint Genome Institute (JGI-PGF)"/>
            <person name="Walter F."/>
            <person name="Albersmeier A."/>
            <person name="Kalinowski J."/>
            <person name="Ruckert C."/>
        </authorList>
    </citation>
    <scope>NUCLEOTIDE SEQUENCE</scope>
    <source>
        <strain evidence="13">KCTC 23310</strain>
    </source>
</reference>
<reference evidence="13" key="2">
    <citation type="submission" date="2020-09" db="EMBL/GenBank/DDBJ databases">
        <authorList>
            <person name="Sun Q."/>
            <person name="Kim S."/>
        </authorList>
    </citation>
    <scope>NUCLEOTIDE SEQUENCE</scope>
    <source>
        <strain evidence="13">KCTC 23310</strain>
    </source>
</reference>
<dbReference type="NCBIfam" id="TIGR00054">
    <property type="entry name" value="RIP metalloprotease RseP"/>
    <property type="match status" value="1"/>
</dbReference>
<gene>
    <name evidence="13" type="ORF">GCM10007315_22650</name>
</gene>
<evidence type="ECO:0000313" key="13">
    <source>
        <dbReference type="EMBL" id="GHC58448.1"/>
    </source>
</evidence>
<dbReference type="AlphaFoldDB" id="A0A918TSS8"/>
<proteinExistence type="inferred from homology"/>
<protein>
    <recommendedName>
        <fullName evidence="11">Zinc metalloprotease</fullName>
        <ecNumber evidence="11">3.4.24.-</ecNumber>
    </recommendedName>
</protein>
<evidence type="ECO:0000256" key="11">
    <source>
        <dbReference type="RuleBase" id="RU362031"/>
    </source>
</evidence>
<comment type="caution">
    <text evidence="13">The sequence shown here is derived from an EMBL/GenBank/DDBJ whole genome shotgun (WGS) entry which is preliminary data.</text>
</comment>
<accession>A0A918TSS8</accession>
<dbReference type="GO" id="GO:0046872">
    <property type="term" value="F:metal ion binding"/>
    <property type="evidence" value="ECO:0007669"/>
    <property type="project" value="UniProtKB-KW"/>
</dbReference>
<keyword evidence="7 11" id="KW-0862">Zinc</keyword>
<dbReference type="PANTHER" id="PTHR42837:SF2">
    <property type="entry name" value="MEMBRANE METALLOPROTEASE ARASP2, CHLOROPLASTIC-RELATED"/>
    <property type="match status" value="1"/>
</dbReference>
<keyword evidence="14" id="KW-1185">Reference proteome</keyword>
<dbReference type="Proteomes" id="UP000638981">
    <property type="component" value="Unassembled WGS sequence"/>
</dbReference>
<dbReference type="Pfam" id="PF02163">
    <property type="entry name" value="Peptidase_M50"/>
    <property type="match status" value="1"/>
</dbReference>
<dbReference type="SUPFAM" id="SSF50156">
    <property type="entry name" value="PDZ domain-like"/>
    <property type="match status" value="2"/>
</dbReference>
<dbReference type="InterPro" id="IPR036034">
    <property type="entry name" value="PDZ_sf"/>
</dbReference>
<keyword evidence="5 11" id="KW-0812">Transmembrane</keyword>
<dbReference type="CDD" id="cd06163">
    <property type="entry name" value="S2P-M50_PDZ_RseP-like"/>
    <property type="match status" value="1"/>
</dbReference>
<dbReference type="GO" id="GO:0006508">
    <property type="term" value="P:proteolysis"/>
    <property type="evidence" value="ECO:0007669"/>
    <property type="project" value="UniProtKB-KW"/>
</dbReference>
<organism evidence="13 14">
    <name type="scientific">Neogemmobacter tilapiae</name>
    <dbReference type="NCBI Taxonomy" id="875041"/>
    <lineage>
        <taxon>Bacteria</taxon>
        <taxon>Pseudomonadati</taxon>
        <taxon>Pseudomonadota</taxon>
        <taxon>Alphaproteobacteria</taxon>
        <taxon>Rhodobacterales</taxon>
        <taxon>Paracoccaceae</taxon>
        <taxon>Neogemmobacter</taxon>
    </lineage>
</organism>
<feature type="transmembrane region" description="Helical" evidence="11">
    <location>
        <begin position="114"/>
        <end position="143"/>
    </location>
</feature>